<proteinExistence type="predicted"/>
<keyword evidence="2" id="KW-1185">Reference proteome</keyword>
<evidence type="ECO:0000313" key="2">
    <source>
        <dbReference type="Proteomes" id="UP001292084"/>
    </source>
</evidence>
<accession>A0ABU5KIE1</accession>
<comment type="caution">
    <text evidence="1">The sequence shown here is derived from an EMBL/GenBank/DDBJ whole genome shotgun (WGS) entry which is preliminary data.</text>
</comment>
<organism evidence="1 2">
    <name type="scientific">Jeotgalibacillus haloalkalitolerans</name>
    <dbReference type="NCBI Taxonomy" id="3104292"/>
    <lineage>
        <taxon>Bacteria</taxon>
        <taxon>Bacillati</taxon>
        <taxon>Bacillota</taxon>
        <taxon>Bacilli</taxon>
        <taxon>Bacillales</taxon>
        <taxon>Caryophanaceae</taxon>
        <taxon>Jeotgalibacillus</taxon>
    </lineage>
</organism>
<sequence>MTDQFVLGLVMSSAPRSLLTDEGFVHIRVFTAADLEAHFGVKGSLHFDRGEDNLLSGHGKAAFSYWTKLFELTEEEIEETNRDHNEALHVLIKKVRKFVRTHGLTAAKWNSFNEQFDFDRPWSVQLFTPTAPPMMFNIGVLDMKWLASMEMEFGFGAREDRWMELVKGVAEK</sequence>
<protein>
    <submittedName>
        <fullName evidence="1">Uncharacterized protein</fullName>
    </submittedName>
</protein>
<dbReference type="EMBL" id="JAXQNN010000001">
    <property type="protein sequence ID" value="MDZ5711005.1"/>
    <property type="molecule type" value="Genomic_DNA"/>
</dbReference>
<reference evidence="1 2" key="1">
    <citation type="submission" date="2023-12" db="EMBL/GenBank/DDBJ databases">
        <title>Jeotgalibacillus haloalkaliphilus sp. nov., a novel salt-tolerant bacteria, isolated from the estuary of the Fenhe River into the Yellow River.</title>
        <authorList>
            <person name="Li Y."/>
        </authorList>
    </citation>
    <scope>NUCLEOTIDE SEQUENCE [LARGE SCALE GENOMIC DNA]</scope>
    <source>
        <strain evidence="1 2">HH7-29</strain>
    </source>
</reference>
<dbReference type="RefSeq" id="WP_322420030.1">
    <property type="nucleotide sequence ID" value="NZ_JAXQNN010000001.1"/>
</dbReference>
<name>A0ABU5KIE1_9BACL</name>
<evidence type="ECO:0000313" key="1">
    <source>
        <dbReference type="EMBL" id="MDZ5711005.1"/>
    </source>
</evidence>
<dbReference type="Proteomes" id="UP001292084">
    <property type="component" value="Unassembled WGS sequence"/>
</dbReference>
<gene>
    <name evidence="1" type="ORF">UFB30_02175</name>
</gene>